<evidence type="ECO:0000313" key="4">
    <source>
        <dbReference type="Proteomes" id="UP000076420"/>
    </source>
</evidence>
<feature type="signal peptide" evidence="2">
    <location>
        <begin position="1"/>
        <end position="28"/>
    </location>
</feature>
<dbReference type="VEuPathDB" id="VectorBase:BGLB018765"/>
<sequence length="303" mass="32781">MKKCGHHLWSLATLFIVIVTWSVQSSHGAMLNTYVSSDGRTYYNTPLMCDSGLLVSPYLKYLRQSYTSRDDKDCCYLADTRNNCCFSNTECRCSTSVTCGLPTTTSTSTTTTTSTTPTTTTTTSTSTTSTTTTPTTTTTSTTTTTTPPTSTTTPTTTTTTTTSTTTVQPRIASLCALTNRVLNGVNVKDSCTYMGIANITISNFTTCHAVLTTATVNGTYKTTFLTAGICKRQLSSTQQFDLEIGIQKYPIPSVLFSLYDGKSFNDSLLLWLLSIAVYLGETSIKAESLGPKQILTLFQCCLL</sequence>
<dbReference type="OrthoDB" id="6147673at2759"/>
<feature type="chain" id="PRO_5013379185" evidence="2">
    <location>
        <begin position="29"/>
        <end position="303"/>
    </location>
</feature>
<dbReference type="VEuPathDB" id="VectorBase:BGLAX_031014"/>
<name>A0A2C9KFF8_BIOGL</name>
<gene>
    <name evidence="3" type="primary">106066857</name>
</gene>
<accession>A0A2C9KFF8</accession>
<dbReference type="AlphaFoldDB" id="A0A2C9KFF8"/>
<feature type="region of interest" description="Disordered" evidence="1">
    <location>
        <begin position="104"/>
        <end position="164"/>
    </location>
</feature>
<dbReference type="EnsemblMetazoa" id="BGLB018765-RA">
    <property type="protein sequence ID" value="BGLB018765-PA"/>
    <property type="gene ID" value="BGLB018765"/>
</dbReference>
<evidence type="ECO:0000256" key="1">
    <source>
        <dbReference type="SAM" id="MobiDB-lite"/>
    </source>
</evidence>
<evidence type="ECO:0000256" key="2">
    <source>
        <dbReference type="SAM" id="SignalP"/>
    </source>
</evidence>
<protein>
    <submittedName>
        <fullName evidence="3">Uncharacterized protein</fullName>
    </submittedName>
</protein>
<reference evidence="3" key="1">
    <citation type="submission" date="2020-05" db="UniProtKB">
        <authorList>
            <consortium name="EnsemblMetazoa"/>
        </authorList>
    </citation>
    <scope>IDENTIFICATION</scope>
    <source>
        <strain evidence="3">BB02</strain>
    </source>
</reference>
<dbReference type="Proteomes" id="UP000076420">
    <property type="component" value="Unassembled WGS sequence"/>
</dbReference>
<proteinExistence type="predicted"/>
<keyword evidence="2" id="KW-0732">Signal</keyword>
<dbReference type="KEGG" id="bgt:106066857"/>
<evidence type="ECO:0000313" key="3">
    <source>
        <dbReference type="EnsemblMetazoa" id="BGLB018765-PA"/>
    </source>
</evidence>
<organism evidence="3 4">
    <name type="scientific">Biomphalaria glabrata</name>
    <name type="common">Bloodfluke planorb</name>
    <name type="synonym">Freshwater snail</name>
    <dbReference type="NCBI Taxonomy" id="6526"/>
    <lineage>
        <taxon>Eukaryota</taxon>
        <taxon>Metazoa</taxon>
        <taxon>Spiralia</taxon>
        <taxon>Lophotrochozoa</taxon>
        <taxon>Mollusca</taxon>
        <taxon>Gastropoda</taxon>
        <taxon>Heterobranchia</taxon>
        <taxon>Euthyneura</taxon>
        <taxon>Panpulmonata</taxon>
        <taxon>Hygrophila</taxon>
        <taxon>Lymnaeoidea</taxon>
        <taxon>Planorbidae</taxon>
        <taxon>Biomphalaria</taxon>
    </lineage>
</organism>